<organism evidence="2 3">
    <name type="scientific">Aspergillus steynii IBT 23096</name>
    <dbReference type="NCBI Taxonomy" id="1392250"/>
    <lineage>
        <taxon>Eukaryota</taxon>
        <taxon>Fungi</taxon>
        <taxon>Dikarya</taxon>
        <taxon>Ascomycota</taxon>
        <taxon>Pezizomycotina</taxon>
        <taxon>Eurotiomycetes</taxon>
        <taxon>Eurotiomycetidae</taxon>
        <taxon>Eurotiales</taxon>
        <taxon>Aspergillaceae</taxon>
        <taxon>Aspergillus</taxon>
        <taxon>Aspergillus subgen. Circumdati</taxon>
    </lineage>
</organism>
<dbReference type="AlphaFoldDB" id="A0A2I2G6V0"/>
<keyword evidence="1" id="KW-0812">Transmembrane</keyword>
<name>A0A2I2G6V0_9EURO</name>
<protein>
    <recommendedName>
        <fullName evidence="4">Integral membrane protein</fullName>
    </recommendedName>
</protein>
<evidence type="ECO:0000313" key="3">
    <source>
        <dbReference type="Proteomes" id="UP000234275"/>
    </source>
</evidence>
<feature type="transmembrane region" description="Helical" evidence="1">
    <location>
        <begin position="136"/>
        <end position="154"/>
    </location>
</feature>
<dbReference type="EMBL" id="MSFO01000004">
    <property type="protein sequence ID" value="PLB48607.1"/>
    <property type="molecule type" value="Genomic_DNA"/>
</dbReference>
<dbReference type="OrthoDB" id="4315387at2759"/>
<dbReference type="STRING" id="1392250.A0A2I2G6V0"/>
<keyword evidence="1" id="KW-0472">Membrane</keyword>
<feature type="transmembrane region" description="Helical" evidence="1">
    <location>
        <begin position="14"/>
        <end position="36"/>
    </location>
</feature>
<proteinExistence type="predicted"/>
<gene>
    <name evidence="2" type="ORF">P170DRAFT_474962</name>
</gene>
<keyword evidence="1" id="KW-1133">Transmembrane helix</keyword>
<sequence length="166" mass="19145">MRPEDRVGRIHQDAFVITTGCGLALAVLGVVVRFIIRFRVQKQRLEIDDVLIILALCLLIASSLVMYREVVVRMYKLSALQGGLAVEIPNLMAMSYQYHKFYTICLMLGWASFNAIKFGFLLIFKKMIDRLPTWMIYWWVVVVYTAGVMGYGFATRYASYSYFNNP</sequence>
<evidence type="ECO:0000313" key="2">
    <source>
        <dbReference type="EMBL" id="PLB48607.1"/>
    </source>
</evidence>
<evidence type="ECO:0008006" key="4">
    <source>
        <dbReference type="Google" id="ProtNLM"/>
    </source>
</evidence>
<reference evidence="2 3" key="1">
    <citation type="submission" date="2016-12" db="EMBL/GenBank/DDBJ databases">
        <title>The genomes of Aspergillus section Nigri reveals drivers in fungal speciation.</title>
        <authorList>
            <consortium name="DOE Joint Genome Institute"/>
            <person name="Vesth T.C."/>
            <person name="Nybo J."/>
            <person name="Theobald S."/>
            <person name="Brandl J."/>
            <person name="Frisvad J.C."/>
            <person name="Nielsen K.F."/>
            <person name="Lyhne E.K."/>
            <person name="Kogle M.E."/>
            <person name="Kuo A."/>
            <person name="Riley R."/>
            <person name="Clum A."/>
            <person name="Nolan M."/>
            <person name="Lipzen A."/>
            <person name="Salamov A."/>
            <person name="Henrissat B."/>
            <person name="Wiebenga A."/>
            <person name="De Vries R.P."/>
            <person name="Grigoriev I.V."/>
            <person name="Mortensen U.H."/>
            <person name="Andersen M.R."/>
            <person name="Baker S.E."/>
        </authorList>
    </citation>
    <scope>NUCLEOTIDE SEQUENCE [LARGE SCALE GENOMIC DNA]</scope>
    <source>
        <strain evidence="2 3">IBT 23096</strain>
    </source>
</reference>
<accession>A0A2I2G6V0</accession>
<keyword evidence="3" id="KW-1185">Reference proteome</keyword>
<dbReference type="VEuPathDB" id="FungiDB:P170DRAFT_474962"/>
<evidence type="ECO:0000256" key="1">
    <source>
        <dbReference type="SAM" id="Phobius"/>
    </source>
</evidence>
<dbReference type="GeneID" id="36560903"/>
<comment type="caution">
    <text evidence="2">The sequence shown here is derived from an EMBL/GenBank/DDBJ whole genome shotgun (WGS) entry which is preliminary data.</text>
</comment>
<feature type="transmembrane region" description="Helical" evidence="1">
    <location>
        <begin position="48"/>
        <end position="67"/>
    </location>
</feature>
<feature type="transmembrane region" description="Helical" evidence="1">
    <location>
        <begin position="101"/>
        <end position="124"/>
    </location>
</feature>
<dbReference type="Proteomes" id="UP000234275">
    <property type="component" value="Unassembled WGS sequence"/>
</dbReference>
<dbReference type="RefSeq" id="XP_024703909.1">
    <property type="nucleotide sequence ID" value="XM_024853205.1"/>
</dbReference>